<comment type="caution">
    <text evidence="9">The sequence shown here is derived from an EMBL/GenBank/DDBJ whole genome shotgun (WGS) entry which is preliminary data.</text>
</comment>
<dbReference type="AlphaFoldDB" id="A0A9D2IHU5"/>
<keyword evidence="5 8" id="KW-0812">Transmembrane</keyword>
<feature type="transmembrane region" description="Helical" evidence="8">
    <location>
        <begin position="158"/>
        <end position="179"/>
    </location>
</feature>
<feature type="transmembrane region" description="Helical" evidence="8">
    <location>
        <begin position="122"/>
        <end position="146"/>
    </location>
</feature>
<dbReference type="GO" id="GO:1903785">
    <property type="term" value="P:L-valine transmembrane transport"/>
    <property type="evidence" value="ECO:0007669"/>
    <property type="project" value="TreeGrafter"/>
</dbReference>
<gene>
    <name evidence="9" type="ORF">H9726_04940</name>
</gene>
<feature type="transmembrane region" description="Helical" evidence="8">
    <location>
        <begin position="215"/>
        <end position="232"/>
    </location>
</feature>
<feature type="transmembrane region" description="Helical" evidence="8">
    <location>
        <begin position="57"/>
        <end position="80"/>
    </location>
</feature>
<evidence type="ECO:0000256" key="4">
    <source>
        <dbReference type="ARBA" id="ARBA00022475"/>
    </source>
</evidence>
<evidence type="ECO:0000313" key="10">
    <source>
        <dbReference type="Proteomes" id="UP000824025"/>
    </source>
</evidence>
<accession>A0A9D2IHU5</accession>
<organism evidence="9 10">
    <name type="scientific">Candidatus Borkfalkia avicola</name>
    <dbReference type="NCBI Taxonomy" id="2838503"/>
    <lineage>
        <taxon>Bacteria</taxon>
        <taxon>Bacillati</taxon>
        <taxon>Bacillota</taxon>
        <taxon>Clostridia</taxon>
        <taxon>Christensenellales</taxon>
        <taxon>Christensenellaceae</taxon>
        <taxon>Candidatus Borkfalkia</taxon>
    </lineage>
</organism>
<dbReference type="GO" id="GO:0005886">
    <property type="term" value="C:plasma membrane"/>
    <property type="evidence" value="ECO:0007669"/>
    <property type="project" value="UniProtKB-SubCell"/>
</dbReference>
<evidence type="ECO:0000256" key="6">
    <source>
        <dbReference type="ARBA" id="ARBA00022989"/>
    </source>
</evidence>
<comment type="similarity">
    <text evidence="2">Belongs to the AzlC family.</text>
</comment>
<dbReference type="EMBL" id="DXCF01000027">
    <property type="protein sequence ID" value="HIZ09819.1"/>
    <property type="molecule type" value="Genomic_DNA"/>
</dbReference>
<dbReference type="PANTHER" id="PTHR34979:SF1">
    <property type="entry name" value="INNER MEMBRANE PROTEIN YGAZ"/>
    <property type="match status" value="1"/>
</dbReference>
<keyword evidence="6 8" id="KW-1133">Transmembrane helix</keyword>
<protein>
    <submittedName>
        <fullName evidence="9">AzlC family ABC transporter permease</fullName>
    </submittedName>
</protein>
<keyword evidence="3" id="KW-0813">Transport</keyword>
<proteinExistence type="inferred from homology"/>
<evidence type="ECO:0000256" key="5">
    <source>
        <dbReference type="ARBA" id="ARBA00022692"/>
    </source>
</evidence>
<dbReference type="Pfam" id="PF03591">
    <property type="entry name" value="AzlC"/>
    <property type="match status" value="1"/>
</dbReference>
<evidence type="ECO:0000256" key="7">
    <source>
        <dbReference type="ARBA" id="ARBA00023136"/>
    </source>
</evidence>
<keyword evidence="7 8" id="KW-0472">Membrane</keyword>
<keyword evidence="4" id="KW-1003">Cell membrane</keyword>
<dbReference type="Proteomes" id="UP000824025">
    <property type="component" value="Unassembled WGS sequence"/>
</dbReference>
<reference evidence="9" key="2">
    <citation type="submission" date="2021-04" db="EMBL/GenBank/DDBJ databases">
        <authorList>
            <person name="Gilroy R."/>
        </authorList>
    </citation>
    <scope>NUCLEOTIDE SEQUENCE</scope>
    <source>
        <strain evidence="9">CHK192-19661</strain>
    </source>
</reference>
<sequence length="253" mass="26469">MRFRNGARDGIPVALGYLSVAFAYAIQAVGMGFPPWFPILVSFTNFTGTGQFAGTELIAQGANLAVLAATMLVINIRYTLMSLSLAQKMGTGFPLWQRALLAFGVTDENYAVAMRQPRKLTFAYLAGLMSCSFAGWVGGTAAGAGASALIGRFVGGEWYGILTGALGIALYAMFVAIILPPSRDDKRVLLLVVLSVGASCLFAFVPALASLPEGVDIIVCSVVCTSVLSLLFPRREEGEAPAQNGGGEKGGTP</sequence>
<dbReference type="PANTHER" id="PTHR34979">
    <property type="entry name" value="INNER MEMBRANE PROTEIN YGAZ"/>
    <property type="match status" value="1"/>
</dbReference>
<evidence type="ECO:0000256" key="2">
    <source>
        <dbReference type="ARBA" id="ARBA00010735"/>
    </source>
</evidence>
<reference evidence="9" key="1">
    <citation type="journal article" date="2021" name="PeerJ">
        <title>Extensive microbial diversity within the chicken gut microbiome revealed by metagenomics and culture.</title>
        <authorList>
            <person name="Gilroy R."/>
            <person name="Ravi A."/>
            <person name="Getino M."/>
            <person name="Pursley I."/>
            <person name="Horton D.L."/>
            <person name="Alikhan N.F."/>
            <person name="Baker D."/>
            <person name="Gharbi K."/>
            <person name="Hall N."/>
            <person name="Watson M."/>
            <person name="Adriaenssens E.M."/>
            <person name="Foster-Nyarko E."/>
            <person name="Jarju S."/>
            <person name="Secka A."/>
            <person name="Antonio M."/>
            <person name="Oren A."/>
            <person name="Chaudhuri R.R."/>
            <person name="La Ragione R."/>
            <person name="Hildebrand F."/>
            <person name="Pallen M.J."/>
        </authorList>
    </citation>
    <scope>NUCLEOTIDE SEQUENCE</scope>
    <source>
        <strain evidence="9">CHK192-19661</strain>
    </source>
</reference>
<evidence type="ECO:0000256" key="3">
    <source>
        <dbReference type="ARBA" id="ARBA00022448"/>
    </source>
</evidence>
<evidence type="ECO:0000256" key="8">
    <source>
        <dbReference type="SAM" id="Phobius"/>
    </source>
</evidence>
<feature type="transmembrane region" description="Helical" evidence="8">
    <location>
        <begin position="12"/>
        <end position="37"/>
    </location>
</feature>
<evidence type="ECO:0000313" key="9">
    <source>
        <dbReference type="EMBL" id="HIZ09819.1"/>
    </source>
</evidence>
<feature type="transmembrane region" description="Helical" evidence="8">
    <location>
        <begin position="188"/>
        <end position="209"/>
    </location>
</feature>
<evidence type="ECO:0000256" key="1">
    <source>
        <dbReference type="ARBA" id="ARBA00004651"/>
    </source>
</evidence>
<comment type="subcellular location">
    <subcellularLocation>
        <location evidence="1">Cell membrane</location>
        <topology evidence="1">Multi-pass membrane protein</topology>
    </subcellularLocation>
</comment>
<dbReference type="InterPro" id="IPR011606">
    <property type="entry name" value="Brnchd-chn_aa_trnsp_permease"/>
</dbReference>
<name>A0A9D2IHU5_9FIRM</name>